<dbReference type="Proteomes" id="UP001292084">
    <property type="component" value="Unassembled WGS sequence"/>
</dbReference>
<evidence type="ECO:0000313" key="4">
    <source>
        <dbReference type="EMBL" id="MDZ5713349.1"/>
    </source>
</evidence>
<dbReference type="SUPFAM" id="SSF55729">
    <property type="entry name" value="Acyl-CoA N-acyltransferases (Nat)"/>
    <property type="match status" value="1"/>
</dbReference>
<dbReference type="InterPro" id="IPR050680">
    <property type="entry name" value="YpeA/RimI_acetyltransf"/>
</dbReference>
<dbReference type="InterPro" id="IPR000182">
    <property type="entry name" value="GNAT_dom"/>
</dbReference>
<evidence type="ECO:0000256" key="2">
    <source>
        <dbReference type="ARBA" id="ARBA00023315"/>
    </source>
</evidence>
<evidence type="ECO:0000256" key="1">
    <source>
        <dbReference type="ARBA" id="ARBA00022679"/>
    </source>
</evidence>
<proteinExistence type="predicted"/>
<reference evidence="4 5" key="1">
    <citation type="submission" date="2023-12" db="EMBL/GenBank/DDBJ databases">
        <title>Jeotgalibacillus haloalkaliphilus sp. nov., a novel salt-tolerant bacteria, isolated from the estuary of the Fenhe River into the Yellow River.</title>
        <authorList>
            <person name="Li Y."/>
        </authorList>
    </citation>
    <scope>NUCLEOTIDE SEQUENCE [LARGE SCALE GENOMIC DNA]</scope>
    <source>
        <strain evidence="4 5">HH7-29</strain>
    </source>
</reference>
<dbReference type="PANTHER" id="PTHR43420:SF47">
    <property type="entry name" value="N-ACETYLTRANSFERASE DOMAIN-CONTAINING PROTEIN"/>
    <property type="match status" value="1"/>
</dbReference>
<accession>A0ABU5KQ09</accession>
<gene>
    <name evidence="4" type="ORF">UFB30_14035</name>
</gene>
<comment type="caution">
    <text evidence="4">The sequence shown here is derived from an EMBL/GenBank/DDBJ whole genome shotgun (WGS) entry which is preliminary data.</text>
</comment>
<dbReference type="EMBL" id="JAXQNN010000005">
    <property type="protein sequence ID" value="MDZ5713349.1"/>
    <property type="molecule type" value="Genomic_DNA"/>
</dbReference>
<dbReference type="Gene3D" id="3.40.630.30">
    <property type="match status" value="1"/>
</dbReference>
<dbReference type="Pfam" id="PF00583">
    <property type="entry name" value="Acetyltransf_1"/>
    <property type="match status" value="1"/>
</dbReference>
<dbReference type="RefSeq" id="WP_322422310.1">
    <property type="nucleotide sequence ID" value="NZ_JAXQNN010000005.1"/>
</dbReference>
<organism evidence="4 5">
    <name type="scientific">Jeotgalibacillus haloalkalitolerans</name>
    <dbReference type="NCBI Taxonomy" id="3104292"/>
    <lineage>
        <taxon>Bacteria</taxon>
        <taxon>Bacillati</taxon>
        <taxon>Bacillota</taxon>
        <taxon>Bacilli</taxon>
        <taxon>Bacillales</taxon>
        <taxon>Caryophanaceae</taxon>
        <taxon>Jeotgalibacillus</taxon>
    </lineage>
</organism>
<evidence type="ECO:0000259" key="3">
    <source>
        <dbReference type="PROSITE" id="PS51186"/>
    </source>
</evidence>
<dbReference type="PROSITE" id="PS51186">
    <property type="entry name" value="GNAT"/>
    <property type="match status" value="1"/>
</dbReference>
<dbReference type="CDD" id="cd04301">
    <property type="entry name" value="NAT_SF"/>
    <property type="match status" value="1"/>
</dbReference>
<name>A0ABU5KQ09_9BACL</name>
<evidence type="ECO:0000313" key="5">
    <source>
        <dbReference type="Proteomes" id="UP001292084"/>
    </source>
</evidence>
<keyword evidence="2" id="KW-0012">Acyltransferase</keyword>
<keyword evidence="1" id="KW-0808">Transferase</keyword>
<feature type="domain" description="N-acetyltransferase" evidence="3">
    <location>
        <begin position="137"/>
        <end position="272"/>
    </location>
</feature>
<protein>
    <submittedName>
        <fullName evidence="4">GNAT family N-acetyltransferase</fullName>
    </submittedName>
</protein>
<sequence length="272" mass="30568">MMKTAEQAANRIAAANKDAAQYVGYCGTDADEIAKTIHEEIAEEHIYWFNDDLLILDYEDGSGEMWGPFINSSGADWSERANNLLNMIPEGTTLYGFYGHENSSAIEWMNSLGADQKGEEVILKASQFTPGKSAETMEIKALSDHEFSAFEQLHHQVFPETYYDAKTILNRANPSRPLLAAIDQGQFIGYIYAESDPEFGEGSVEYLAVNEAARGKGAGYTLLRSVMQLLLEEQQIKEISLCVSKNNQTAIRLYQRAGFHIEKELLYFKKNY</sequence>
<keyword evidence="5" id="KW-1185">Reference proteome</keyword>
<dbReference type="InterPro" id="IPR016181">
    <property type="entry name" value="Acyl_CoA_acyltransferase"/>
</dbReference>
<dbReference type="PANTHER" id="PTHR43420">
    <property type="entry name" value="ACETYLTRANSFERASE"/>
    <property type="match status" value="1"/>
</dbReference>